<dbReference type="PROSITE" id="PS01124">
    <property type="entry name" value="HTH_ARAC_FAMILY_2"/>
    <property type="match status" value="1"/>
</dbReference>
<dbReference type="EMBL" id="BAABJP010000068">
    <property type="protein sequence ID" value="GAA5176376.1"/>
    <property type="molecule type" value="Genomic_DNA"/>
</dbReference>
<keyword evidence="2" id="KW-0238">DNA-binding</keyword>
<dbReference type="RefSeq" id="WP_185065764.1">
    <property type="nucleotide sequence ID" value="NZ_BAABJP010000068.1"/>
</dbReference>
<gene>
    <name evidence="5" type="ORF">GCM10023321_84610</name>
</gene>
<dbReference type="InterPro" id="IPR018060">
    <property type="entry name" value="HTH_AraC"/>
</dbReference>
<evidence type="ECO:0000313" key="5">
    <source>
        <dbReference type="EMBL" id="GAA5176376.1"/>
    </source>
</evidence>
<sequence>MASVAGWEVARPRRPGRVAGVSMAGFRACGPAPVDVRVVPHPAVSLALEFGDGPLVVDAATGRQRRGNLVAGFLHGAMRVRGERVECVQVRLSPVAAYTVLGTSPAELDHVVVTLDDLWGRPAARIREQLAEARSWPDRFALTEALFVRRLERGRSVDPEVAWAWRRIAGSRGRVRIDRLAVEVGWSRKRLWSRFRGQIGLPPKRAAKLVRFDHAVHRLAAGDDAARIAADGGYVDQSHLHRDVLEYSGVTPATVAGETWLAVDHIAWAGYPRGLRPAVTRAASSA</sequence>
<accession>A0ABP9RFN9</accession>
<evidence type="ECO:0000256" key="3">
    <source>
        <dbReference type="ARBA" id="ARBA00023163"/>
    </source>
</evidence>
<evidence type="ECO:0000259" key="4">
    <source>
        <dbReference type="PROSITE" id="PS01124"/>
    </source>
</evidence>
<keyword evidence="6" id="KW-1185">Reference proteome</keyword>
<reference evidence="6" key="1">
    <citation type="journal article" date="2019" name="Int. J. Syst. Evol. Microbiol.">
        <title>The Global Catalogue of Microorganisms (GCM) 10K type strain sequencing project: providing services to taxonomists for standard genome sequencing and annotation.</title>
        <authorList>
            <consortium name="The Broad Institute Genomics Platform"/>
            <consortium name="The Broad Institute Genome Sequencing Center for Infectious Disease"/>
            <person name="Wu L."/>
            <person name="Ma J."/>
        </authorList>
    </citation>
    <scope>NUCLEOTIDE SEQUENCE [LARGE SCALE GENOMIC DNA]</scope>
    <source>
        <strain evidence="6">JCM 18303</strain>
    </source>
</reference>
<name>A0ABP9RFN9_9PSEU</name>
<dbReference type="SMART" id="SM00342">
    <property type="entry name" value="HTH_ARAC"/>
    <property type="match status" value="1"/>
</dbReference>
<dbReference type="Gene3D" id="1.10.10.60">
    <property type="entry name" value="Homeodomain-like"/>
    <property type="match status" value="1"/>
</dbReference>
<keyword evidence="1" id="KW-0805">Transcription regulation</keyword>
<dbReference type="InterPro" id="IPR050204">
    <property type="entry name" value="AraC_XylS_family_regulators"/>
</dbReference>
<dbReference type="PANTHER" id="PTHR46796">
    <property type="entry name" value="HTH-TYPE TRANSCRIPTIONAL ACTIVATOR RHAS-RELATED"/>
    <property type="match status" value="1"/>
</dbReference>
<dbReference type="PANTHER" id="PTHR46796:SF15">
    <property type="entry name" value="BLL1074 PROTEIN"/>
    <property type="match status" value="1"/>
</dbReference>
<keyword evidence="3" id="KW-0804">Transcription</keyword>
<evidence type="ECO:0000256" key="1">
    <source>
        <dbReference type="ARBA" id="ARBA00023015"/>
    </source>
</evidence>
<protein>
    <submittedName>
        <fullName evidence="5">Helix-turn-helix domain-containing protein</fullName>
    </submittedName>
</protein>
<proteinExistence type="predicted"/>
<feature type="domain" description="HTH araC/xylS-type" evidence="4">
    <location>
        <begin position="158"/>
        <end position="258"/>
    </location>
</feature>
<dbReference type="Proteomes" id="UP001428817">
    <property type="component" value="Unassembled WGS sequence"/>
</dbReference>
<evidence type="ECO:0000256" key="2">
    <source>
        <dbReference type="ARBA" id="ARBA00023125"/>
    </source>
</evidence>
<comment type="caution">
    <text evidence="5">The sequence shown here is derived from an EMBL/GenBank/DDBJ whole genome shotgun (WGS) entry which is preliminary data.</text>
</comment>
<organism evidence="5 6">
    <name type="scientific">Pseudonocardia eucalypti</name>
    <dbReference type="NCBI Taxonomy" id="648755"/>
    <lineage>
        <taxon>Bacteria</taxon>
        <taxon>Bacillati</taxon>
        <taxon>Actinomycetota</taxon>
        <taxon>Actinomycetes</taxon>
        <taxon>Pseudonocardiales</taxon>
        <taxon>Pseudonocardiaceae</taxon>
        <taxon>Pseudonocardia</taxon>
    </lineage>
</organism>
<dbReference type="Pfam" id="PF12833">
    <property type="entry name" value="HTH_18"/>
    <property type="match status" value="1"/>
</dbReference>
<evidence type="ECO:0000313" key="6">
    <source>
        <dbReference type="Proteomes" id="UP001428817"/>
    </source>
</evidence>